<evidence type="ECO:0000256" key="1">
    <source>
        <dbReference type="ARBA" id="ARBA00022676"/>
    </source>
</evidence>
<dbReference type="EMBL" id="NWBU01000009">
    <property type="protein sequence ID" value="PTQ10931.1"/>
    <property type="molecule type" value="Genomic_DNA"/>
</dbReference>
<comment type="pathway">
    <text evidence="4">Amino-acid biosynthesis; L-methionine biosynthesis via salvage pathway; S-methyl-5-thio-alpha-D-ribose 1-phosphate from S-methyl-5'-thioadenosine (phosphorylase route): step 1/1.</text>
</comment>
<comment type="similarity">
    <text evidence="4">Belongs to the PNP/MTAP phosphorylase family. MTAP subfamily.</text>
</comment>
<dbReference type="RefSeq" id="WP_107967991.1">
    <property type="nucleotide sequence ID" value="NZ_NWBU01000009.1"/>
</dbReference>
<comment type="caution">
    <text evidence="4">Lacks conserved residue(s) required for the propagation of feature annotation.</text>
</comment>
<keyword evidence="2 4" id="KW-0808">Transferase</keyword>
<dbReference type="HAMAP" id="MF_01963">
    <property type="entry name" value="MTAP"/>
    <property type="match status" value="1"/>
</dbReference>
<dbReference type="GO" id="GO:0005829">
    <property type="term" value="C:cytosol"/>
    <property type="evidence" value="ECO:0007669"/>
    <property type="project" value="TreeGrafter"/>
</dbReference>
<feature type="domain" description="Nucleoside phosphorylase" evidence="5">
    <location>
        <begin position="3"/>
        <end position="241"/>
    </location>
</feature>
<evidence type="ECO:0000256" key="4">
    <source>
        <dbReference type="HAMAP-Rule" id="MF_01963"/>
    </source>
</evidence>
<feature type="binding site" evidence="4">
    <location>
        <position position="182"/>
    </location>
    <ligand>
        <name>substrate</name>
    </ligand>
</feature>
<dbReference type="AlphaFoldDB" id="A0A2T5FXR8"/>
<evidence type="ECO:0000259" key="5">
    <source>
        <dbReference type="Pfam" id="PF01048"/>
    </source>
</evidence>
<feature type="binding site" evidence="4">
    <location>
        <begin position="51"/>
        <end position="52"/>
    </location>
    <ligand>
        <name>phosphate</name>
        <dbReference type="ChEBI" id="CHEBI:43474"/>
    </ligand>
</feature>
<evidence type="ECO:0000256" key="3">
    <source>
        <dbReference type="ARBA" id="ARBA00022726"/>
    </source>
</evidence>
<dbReference type="InterPro" id="IPR000845">
    <property type="entry name" value="Nucleoside_phosphorylase_d"/>
</dbReference>
<keyword evidence="7" id="KW-1185">Reference proteome</keyword>
<proteinExistence type="inferred from homology"/>
<dbReference type="UniPathway" id="UPA00904">
    <property type="reaction ID" value="UER00873"/>
</dbReference>
<feature type="binding site" evidence="4">
    <location>
        <position position="9"/>
    </location>
    <ligand>
        <name>phosphate</name>
        <dbReference type="ChEBI" id="CHEBI:43474"/>
    </ligand>
</feature>
<comment type="caution">
    <text evidence="6">The sequence shown here is derived from an EMBL/GenBank/DDBJ whole genome shotgun (WGS) entry which is preliminary data.</text>
</comment>
<dbReference type="Proteomes" id="UP000244162">
    <property type="component" value="Unassembled WGS sequence"/>
</dbReference>
<dbReference type="SUPFAM" id="SSF53167">
    <property type="entry name" value="Purine and uridine phosphorylases"/>
    <property type="match status" value="1"/>
</dbReference>
<protein>
    <recommendedName>
        <fullName evidence="4">S-methyl-5'-thioadenosine phosphorylase</fullName>
        <ecNumber evidence="4">2.4.2.28</ecNumber>
    </recommendedName>
    <alternativeName>
        <fullName evidence="4">5'-methylthioadenosine phosphorylase</fullName>
        <shortName evidence="4">MTA phosphorylase</shortName>
        <shortName evidence="4">MTAP</shortName>
    </alternativeName>
</protein>
<dbReference type="PANTHER" id="PTHR42679">
    <property type="entry name" value="S-METHYL-5'-THIOADENOSINE PHOSPHORYLASE"/>
    <property type="match status" value="1"/>
</dbReference>
<accession>A0A2T5FXR8</accession>
<dbReference type="FunFam" id="3.40.50.1580:FF:000012">
    <property type="entry name" value="Probable 6-oxopurine nucleoside phosphorylase"/>
    <property type="match status" value="1"/>
</dbReference>
<sequence length="287" mass="31256">MRLGLIGGSGFYQLSGLEEAEWHAVETPWGQPSDRLLFGRIGDTELVFLPRHGRGHHLTPSEINYRANIDAMKRVGCQAVLSLAACGSYREELRPGMFVLVDQFLDRTFRRVNSFFGDGVVAHVAMAEPTCADLSAIVAEAAKALEIPHARGGTYVATEGPHFSTRAESLLHRAAGHHVVGMTNMPEAILAREAELCYLTVAMVTDYDSWLGGDQAVDVAQILSVMRDNVGRAKRLVEEVARRLPADGAFCFSGCRHALDNAILSDPSVHPPETVARLDVVAGRVLR</sequence>
<dbReference type="OrthoDB" id="1523230at2"/>
<feature type="binding site" evidence="4">
    <location>
        <position position="183"/>
    </location>
    <ligand>
        <name>phosphate</name>
        <dbReference type="ChEBI" id="CHEBI:43474"/>
    </ligand>
</feature>
<dbReference type="PANTHER" id="PTHR42679:SF2">
    <property type="entry name" value="S-METHYL-5'-THIOADENOSINE PHOSPHORYLASE"/>
    <property type="match status" value="1"/>
</dbReference>
<gene>
    <name evidence="4 6" type="primary">mtnP</name>
    <name evidence="6" type="ORF">CLG96_11170</name>
</gene>
<dbReference type="NCBIfam" id="TIGR01694">
    <property type="entry name" value="MTAP"/>
    <property type="match status" value="1"/>
</dbReference>
<dbReference type="Pfam" id="PF01048">
    <property type="entry name" value="PNP_UDP_1"/>
    <property type="match status" value="1"/>
</dbReference>
<comment type="function">
    <text evidence="4">Catalyzes the reversible phosphorylation of S-methyl-5'-thioadenosine (MTA) to adenine and 5-methylthioribose-1-phosphate. Involved in the breakdown of MTA, a major by-product of polyamine biosynthesis. Responsible for the first step in the methionine salvage pathway after MTA has been generated from S-adenosylmethionine. Has broad substrate specificity with 6-aminopurine nucleosides as preferred substrates.</text>
</comment>
<evidence type="ECO:0000313" key="7">
    <source>
        <dbReference type="Proteomes" id="UP000244162"/>
    </source>
</evidence>
<feature type="site" description="Important for substrate specificity" evidence="4">
    <location>
        <position position="219"/>
    </location>
</feature>
<dbReference type="EC" id="2.4.2.28" evidence="4"/>
<organism evidence="6 7">
    <name type="scientific">Sphingomonas oleivorans</name>
    <dbReference type="NCBI Taxonomy" id="1735121"/>
    <lineage>
        <taxon>Bacteria</taxon>
        <taxon>Pseudomonadati</taxon>
        <taxon>Pseudomonadota</taxon>
        <taxon>Alphaproteobacteria</taxon>
        <taxon>Sphingomonadales</taxon>
        <taxon>Sphingomonadaceae</taxon>
        <taxon>Sphingomonas</taxon>
    </lineage>
</organism>
<name>A0A2T5FXR8_9SPHN</name>
<comment type="catalytic activity">
    <reaction evidence="4">
        <text>S-methyl-5'-thioadenosine + phosphate = 5-(methylsulfanyl)-alpha-D-ribose 1-phosphate + adenine</text>
        <dbReference type="Rhea" id="RHEA:11852"/>
        <dbReference type="ChEBI" id="CHEBI:16708"/>
        <dbReference type="ChEBI" id="CHEBI:17509"/>
        <dbReference type="ChEBI" id="CHEBI:43474"/>
        <dbReference type="ChEBI" id="CHEBI:58533"/>
        <dbReference type="EC" id="2.4.2.28"/>
    </reaction>
</comment>
<dbReference type="GO" id="GO:0006166">
    <property type="term" value="P:purine ribonucleoside salvage"/>
    <property type="evidence" value="ECO:0007669"/>
    <property type="project" value="UniProtKB-KW"/>
</dbReference>
<feature type="binding site" evidence="4">
    <location>
        <begin position="206"/>
        <end position="208"/>
    </location>
    <ligand>
        <name>substrate</name>
    </ligand>
</feature>
<feature type="site" description="Important for substrate specificity" evidence="4">
    <location>
        <position position="164"/>
    </location>
</feature>
<comment type="subunit">
    <text evidence="4">Homohexamer. Dimer of a homotrimer.</text>
</comment>
<dbReference type="InterPro" id="IPR010044">
    <property type="entry name" value="MTAP"/>
</dbReference>
<reference evidence="6 7" key="1">
    <citation type="submission" date="2017-09" db="EMBL/GenBank/DDBJ databases">
        <title>Sphingomonas panjinensis sp.nov., isolated from oil-contaminated soil.</title>
        <authorList>
            <person name="Wang L."/>
            <person name="Chen L."/>
        </authorList>
    </citation>
    <scope>NUCLEOTIDE SEQUENCE [LARGE SCALE GENOMIC DNA]</scope>
    <source>
        <strain evidence="6 7">FW-11</strain>
    </source>
</reference>
<dbReference type="Gene3D" id="3.40.50.1580">
    <property type="entry name" value="Nucleoside phosphorylase domain"/>
    <property type="match status" value="1"/>
</dbReference>
<dbReference type="CDD" id="cd09010">
    <property type="entry name" value="MTAP_SsMTAPII_like_MTIP"/>
    <property type="match status" value="1"/>
</dbReference>
<dbReference type="GO" id="GO:0017061">
    <property type="term" value="F:S-methyl-5-thioadenosine phosphorylase activity"/>
    <property type="evidence" value="ECO:0007669"/>
    <property type="project" value="UniProtKB-UniRule"/>
</dbReference>
<keyword evidence="3 4" id="KW-0660">Purine salvage</keyword>
<evidence type="ECO:0000256" key="2">
    <source>
        <dbReference type="ARBA" id="ARBA00022679"/>
    </source>
</evidence>
<dbReference type="InterPro" id="IPR035994">
    <property type="entry name" value="Nucleoside_phosphorylase_sf"/>
</dbReference>
<dbReference type="GO" id="GO:0019509">
    <property type="term" value="P:L-methionine salvage from methylthioadenosine"/>
    <property type="evidence" value="ECO:0007669"/>
    <property type="project" value="UniProtKB-UniRule"/>
</dbReference>
<keyword evidence="1 4" id="KW-0328">Glycosyltransferase</keyword>
<evidence type="ECO:0000313" key="6">
    <source>
        <dbReference type="EMBL" id="PTQ10931.1"/>
    </source>
</evidence>